<accession>A0A9W8P962</accession>
<keyword evidence="6" id="KW-1185">Reference proteome</keyword>
<evidence type="ECO:0000256" key="2">
    <source>
        <dbReference type="ARBA" id="ARBA00022737"/>
    </source>
</evidence>
<dbReference type="InterPro" id="IPR056737">
    <property type="entry name" value="Beta-prop_ATRN-MKLN-like"/>
</dbReference>
<dbReference type="Pfam" id="PF24981">
    <property type="entry name" value="Beta-prop_ATRN-LZTR1"/>
    <property type="match status" value="1"/>
</dbReference>
<feature type="region of interest" description="Disordered" evidence="3">
    <location>
        <begin position="591"/>
        <end position="620"/>
    </location>
</feature>
<dbReference type="Pfam" id="PF24681">
    <property type="entry name" value="Kelch_KLHDC2_KLHL20_DRC7"/>
    <property type="match status" value="1"/>
</dbReference>
<dbReference type="EMBL" id="JANVFU010000002">
    <property type="protein sequence ID" value="KAJ3749464.1"/>
    <property type="molecule type" value="Genomic_DNA"/>
</dbReference>
<dbReference type="Proteomes" id="UP001142393">
    <property type="component" value="Unassembled WGS sequence"/>
</dbReference>
<dbReference type="Pfam" id="PF06588">
    <property type="entry name" value="Muskelin_N"/>
    <property type="match status" value="1"/>
</dbReference>
<dbReference type="Gene3D" id="2.60.120.260">
    <property type="entry name" value="Galactose-binding domain-like"/>
    <property type="match status" value="1"/>
</dbReference>
<organism evidence="5 6">
    <name type="scientific">Lentinula detonsa</name>
    <dbReference type="NCBI Taxonomy" id="2804962"/>
    <lineage>
        <taxon>Eukaryota</taxon>
        <taxon>Fungi</taxon>
        <taxon>Dikarya</taxon>
        <taxon>Basidiomycota</taxon>
        <taxon>Agaricomycotina</taxon>
        <taxon>Agaricomycetes</taxon>
        <taxon>Agaricomycetidae</taxon>
        <taxon>Agaricales</taxon>
        <taxon>Marasmiineae</taxon>
        <taxon>Omphalotaceae</taxon>
        <taxon>Lentinula</taxon>
    </lineage>
</organism>
<dbReference type="SUPFAM" id="SSF50965">
    <property type="entry name" value="Galactose oxidase, central domain"/>
    <property type="match status" value="1"/>
</dbReference>
<dbReference type="PANTHER" id="PTHR15526:SF5">
    <property type="entry name" value="MUSKELIN"/>
    <property type="match status" value="1"/>
</dbReference>
<dbReference type="SUPFAM" id="SSF49785">
    <property type="entry name" value="Galactose-binding domain-like"/>
    <property type="match status" value="1"/>
</dbReference>
<keyword evidence="2" id="KW-0677">Repeat</keyword>
<dbReference type="InterPro" id="IPR011043">
    <property type="entry name" value="Gal_Oxase/kelch_b-propeller"/>
</dbReference>
<dbReference type="InterPro" id="IPR008979">
    <property type="entry name" value="Galactose-bd-like_sf"/>
</dbReference>
<dbReference type="InterPro" id="IPR015915">
    <property type="entry name" value="Kelch-typ_b-propeller"/>
</dbReference>
<evidence type="ECO:0000259" key="4">
    <source>
        <dbReference type="PROSITE" id="PS50022"/>
    </source>
</evidence>
<evidence type="ECO:0000256" key="3">
    <source>
        <dbReference type="SAM" id="MobiDB-lite"/>
    </source>
</evidence>
<evidence type="ECO:0000313" key="5">
    <source>
        <dbReference type="EMBL" id="KAJ3749464.1"/>
    </source>
</evidence>
<dbReference type="InterPro" id="IPR052456">
    <property type="entry name" value="CTLH_complex_component"/>
</dbReference>
<protein>
    <submittedName>
        <fullName evidence="5">Muskelin N-terminus-domain-containing protein</fullName>
    </submittedName>
</protein>
<comment type="caution">
    <text evidence="5">The sequence shown here is derived from an EMBL/GenBank/DDBJ whole genome shotgun (WGS) entry which is preliminary data.</text>
</comment>
<evidence type="ECO:0000256" key="1">
    <source>
        <dbReference type="ARBA" id="ARBA00022441"/>
    </source>
</evidence>
<dbReference type="AlphaFoldDB" id="A0A9W8P962"/>
<sequence length="837" mass="95328">MGTSSDVIEYTIHDCSSFSTNFHPENILVDNPSNSKSRWTTQNSESVHWILLRLNNLSILSTLCSFNLNSQSSAANACNMKEFKVYIGITPENMTQVLHSSLKNDSIRESFSIRHHNSAGHCFPTRFIKIEPLSVYGQSFSTSIWHVSLTGIINEASVEEVKRDYDQFRETRVMQHILKHLRQRRLLTPYNSILTQSGVRLEHPLVTQLYESIVLTGDWDKAETILHDISVAGLFDQYLKSSHPRAVWRKLHDTDVNGDIPSVRGGHAMCIDTKRGYIYLFGGWDGHKSLDDFWRYDIKKQRWAIISTNTSLELNAPGPRSCHKMVYDSKTDCIYILGRLHDLDEPATRAQSRNAEIVPTSSSQRMSVAADETPTLSSRPMPSPEFYRYHCEHNKWEHLDIDENGPRTIFDHEMIIDSESQILFVFGGRAGEKKLDYSGLYSYDVHLKKWCLLQCRNSISFRCRILSDIEFFPELIPPLFLPGHSMIFEPTSRQLYIFAGEREDRFLSDMYIYDIATNNATEVFSNFTSSGGPQPCFLQRAVVDPSLQEIYIFGGLIHDRATHPRSLTESSDWLYRYSSRPGKWEKIHTLEEHQNRSAPPSSSPPQDGTRENPPPRFAHQVVYDPDSKTVYLHGGTMMVDSDFAKLREGNDGLSEEAPMKKLSDFWKMTLRRLSSSELIRRSAYLIRQQQFKEMCKTQAPVQSLIHLQNHVSQVVNHDDPNETQLFRSLLTHLLDPSSPVSMSPASPSMGYAVNASEQLGSLEGLETSDLQKLSPSQGQGGLEIQTSEGPYEKTLRPTLSQASFDQRTKTFEDILEFISDDAKQPAGSLLDLVDDFL</sequence>
<dbReference type="InterPro" id="IPR000421">
    <property type="entry name" value="FA58C"/>
</dbReference>
<reference evidence="5 6" key="1">
    <citation type="journal article" date="2023" name="Proc. Natl. Acad. Sci. U.S.A.">
        <title>A global phylogenomic analysis of the shiitake genus Lentinula.</title>
        <authorList>
            <person name="Sierra-Patev S."/>
            <person name="Min B."/>
            <person name="Naranjo-Ortiz M."/>
            <person name="Looney B."/>
            <person name="Konkel Z."/>
            <person name="Slot J.C."/>
            <person name="Sakamoto Y."/>
            <person name="Steenwyk J.L."/>
            <person name="Rokas A."/>
            <person name="Carro J."/>
            <person name="Camarero S."/>
            <person name="Ferreira P."/>
            <person name="Molpeceres G."/>
            <person name="Ruiz-Duenas F.J."/>
            <person name="Serrano A."/>
            <person name="Henrissat B."/>
            <person name="Drula E."/>
            <person name="Hughes K.W."/>
            <person name="Mata J.L."/>
            <person name="Ishikawa N.K."/>
            <person name="Vargas-Isla R."/>
            <person name="Ushijima S."/>
            <person name="Smith C.A."/>
            <person name="Donoghue J."/>
            <person name="Ahrendt S."/>
            <person name="Andreopoulos W."/>
            <person name="He G."/>
            <person name="LaButti K."/>
            <person name="Lipzen A."/>
            <person name="Ng V."/>
            <person name="Riley R."/>
            <person name="Sandor L."/>
            <person name="Barry K."/>
            <person name="Martinez A.T."/>
            <person name="Xiao Y."/>
            <person name="Gibbons J.G."/>
            <person name="Terashima K."/>
            <person name="Grigoriev I.V."/>
            <person name="Hibbett D."/>
        </authorList>
    </citation>
    <scope>NUCLEOTIDE SEQUENCE [LARGE SCALE GENOMIC DNA]</scope>
    <source>
        <strain evidence="5 6">TFB7810</strain>
    </source>
</reference>
<feature type="domain" description="F5/8 type C" evidence="4">
    <location>
        <begin position="1"/>
        <end position="152"/>
    </location>
</feature>
<evidence type="ECO:0000313" key="6">
    <source>
        <dbReference type="Proteomes" id="UP001142393"/>
    </source>
</evidence>
<proteinExistence type="predicted"/>
<name>A0A9W8P962_9AGAR</name>
<feature type="compositionally biased region" description="Polar residues" evidence="3">
    <location>
        <begin position="596"/>
        <end position="606"/>
    </location>
</feature>
<dbReference type="SUPFAM" id="SSF117281">
    <property type="entry name" value="Kelch motif"/>
    <property type="match status" value="1"/>
</dbReference>
<gene>
    <name evidence="5" type="ORF">DFH05DRAFT_1389818</name>
</gene>
<dbReference type="GO" id="GO:0005737">
    <property type="term" value="C:cytoplasm"/>
    <property type="evidence" value="ECO:0007669"/>
    <property type="project" value="TreeGrafter"/>
</dbReference>
<feature type="region of interest" description="Disordered" evidence="3">
    <location>
        <begin position="767"/>
        <end position="792"/>
    </location>
</feature>
<keyword evidence="1" id="KW-0880">Kelch repeat</keyword>
<dbReference type="Gene3D" id="2.120.10.80">
    <property type="entry name" value="Kelch-type beta propeller"/>
    <property type="match status" value="2"/>
</dbReference>
<dbReference type="PANTHER" id="PTHR15526">
    <property type="entry name" value="MUSKELIN"/>
    <property type="match status" value="1"/>
</dbReference>
<feature type="compositionally biased region" description="Polar residues" evidence="3">
    <location>
        <begin position="768"/>
        <end position="777"/>
    </location>
</feature>
<dbReference type="InterPro" id="IPR010565">
    <property type="entry name" value="Muskelin_N"/>
</dbReference>
<dbReference type="PROSITE" id="PS50022">
    <property type="entry name" value="FA58C_3"/>
    <property type="match status" value="1"/>
</dbReference>